<dbReference type="InterPro" id="IPR003439">
    <property type="entry name" value="ABC_transporter-like_ATP-bd"/>
</dbReference>
<evidence type="ECO:0000313" key="5">
    <source>
        <dbReference type="Proteomes" id="UP000663720"/>
    </source>
</evidence>
<dbReference type="EMBL" id="CP061799">
    <property type="protein sequence ID" value="QTA82336.1"/>
    <property type="molecule type" value="Genomic_DNA"/>
</dbReference>
<dbReference type="PANTHER" id="PTHR43582:SF2">
    <property type="entry name" value="LINEARMYCIN RESISTANCE ATP-BINDING PROTEIN LNRL"/>
    <property type="match status" value="1"/>
</dbReference>
<dbReference type="PROSITE" id="PS50893">
    <property type="entry name" value="ABC_TRANSPORTER_2"/>
    <property type="match status" value="1"/>
</dbReference>
<dbReference type="PANTHER" id="PTHR43582">
    <property type="entry name" value="LINEARMYCIN RESISTANCE ATP-BINDING PROTEIN LNRL"/>
    <property type="match status" value="1"/>
</dbReference>
<dbReference type="Pfam" id="PF00005">
    <property type="entry name" value="ABC_tran"/>
    <property type="match status" value="1"/>
</dbReference>
<feature type="domain" description="ABC transporter" evidence="3">
    <location>
        <begin position="4"/>
        <end position="236"/>
    </location>
</feature>
<keyword evidence="1" id="KW-0547">Nucleotide-binding</keyword>
<dbReference type="RefSeq" id="WP_207688279.1">
    <property type="nucleotide sequence ID" value="NZ_CP061799.1"/>
</dbReference>
<dbReference type="Proteomes" id="UP000663720">
    <property type="component" value="Chromosome"/>
</dbReference>
<dbReference type="GO" id="GO:0005524">
    <property type="term" value="F:ATP binding"/>
    <property type="evidence" value="ECO:0007669"/>
    <property type="project" value="UniProtKB-KW"/>
</dbReference>
<dbReference type="KEGG" id="dli:dnl_47100"/>
<dbReference type="SMART" id="SM00382">
    <property type="entry name" value="AAA"/>
    <property type="match status" value="1"/>
</dbReference>
<evidence type="ECO:0000256" key="2">
    <source>
        <dbReference type="ARBA" id="ARBA00022840"/>
    </source>
</evidence>
<gene>
    <name evidence="4" type="ORF">dnl_47100</name>
</gene>
<dbReference type="InterPro" id="IPR003593">
    <property type="entry name" value="AAA+_ATPase"/>
</dbReference>
<sequence length="247" mass="27270">MEILIAENLEKTYRKTGNTALKDFSLNIGKGEIFGLLGPNGAGKTTAISIMSSLIKPDRGKVEVCGIDVFKHPAKARNLFGLVPQDIALYPDLSARENLMYFGRMYGLMGKKLKSRVVESLELTGLEQKADQRISTYSGGMKRRANLAASILHKPCLLFLDEPTVGIDAQSRNMILEKLILLGKQGVSMIYTTHYMEEAQKICTRLGIIDKGGIIVNGEPDRLIAKEPGCRNLGDLFIKLTGRKLRD</sequence>
<dbReference type="InterPro" id="IPR027417">
    <property type="entry name" value="P-loop_NTPase"/>
</dbReference>
<dbReference type="Gene3D" id="3.40.50.300">
    <property type="entry name" value="P-loop containing nucleotide triphosphate hydrolases"/>
    <property type="match status" value="1"/>
</dbReference>
<keyword evidence="2 4" id="KW-0067">ATP-binding</keyword>
<protein>
    <submittedName>
        <fullName evidence="4">ABC transporter, ATP-binding protein</fullName>
    </submittedName>
</protein>
<reference evidence="4" key="1">
    <citation type="journal article" date="2021" name="Microb. Physiol.">
        <title>Proteogenomic Insights into the Physiology of Marine, Sulfate-Reducing, Filamentous Desulfonema limicola and Desulfonema magnum.</title>
        <authorList>
            <person name="Schnaars V."/>
            <person name="Wohlbrand L."/>
            <person name="Scheve S."/>
            <person name="Hinrichs C."/>
            <person name="Reinhardt R."/>
            <person name="Rabus R."/>
        </authorList>
    </citation>
    <scope>NUCLEOTIDE SEQUENCE</scope>
    <source>
        <strain evidence="4">5ac10</strain>
    </source>
</reference>
<evidence type="ECO:0000259" key="3">
    <source>
        <dbReference type="PROSITE" id="PS50893"/>
    </source>
</evidence>
<organism evidence="4 5">
    <name type="scientific">Desulfonema limicola</name>
    <dbReference type="NCBI Taxonomy" id="45656"/>
    <lineage>
        <taxon>Bacteria</taxon>
        <taxon>Pseudomonadati</taxon>
        <taxon>Thermodesulfobacteriota</taxon>
        <taxon>Desulfobacteria</taxon>
        <taxon>Desulfobacterales</taxon>
        <taxon>Desulfococcaceae</taxon>
        <taxon>Desulfonema</taxon>
    </lineage>
</organism>
<keyword evidence="5" id="KW-1185">Reference proteome</keyword>
<name>A0A975BBE9_9BACT</name>
<dbReference type="InterPro" id="IPR017871">
    <property type="entry name" value="ABC_transporter-like_CS"/>
</dbReference>
<dbReference type="GO" id="GO:0016887">
    <property type="term" value="F:ATP hydrolysis activity"/>
    <property type="evidence" value="ECO:0007669"/>
    <property type="project" value="InterPro"/>
</dbReference>
<evidence type="ECO:0000313" key="4">
    <source>
        <dbReference type="EMBL" id="QTA82336.1"/>
    </source>
</evidence>
<evidence type="ECO:0000256" key="1">
    <source>
        <dbReference type="ARBA" id="ARBA00022741"/>
    </source>
</evidence>
<dbReference type="PROSITE" id="PS00211">
    <property type="entry name" value="ABC_TRANSPORTER_1"/>
    <property type="match status" value="1"/>
</dbReference>
<dbReference type="SUPFAM" id="SSF52540">
    <property type="entry name" value="P-loop containing nucleoside triphosphate hydrolases"/>
    <property type="match status" value="1"/>
</dbReference>
<proteinExistence type="predicted"/>
<accession>A0A975BBE9</accession>
<dbReference type="AlphaFoldDB" id="A0A975BBE9"/>